<gene>
    <name evidence="1" type="ordered locus">RF_0014</name>
</gene>
<proteinExistence type="predicted"/>
<dbReference type="KEGG" id="rfe:RF_0014"/>
<dbReference type="Proteomes" id="UP000008548">
    <property type="component" value="Chromosome"/>
</dbReference>
<protein>
    <submittedName>
        <fullName evidence="1">Uncharacterized protein</fullName>
    </submittedName>
</protein>
<dbReference type="AlphaFoldDB" id="Q4UNJ1"/>
<organism evidence="1 2">
    <name type="scientific">Rickettsia felis (strain ATCC VR-1525 / URRWXCal2)</name>
    <name type="common">Rickettsia azadi</name>
    <dbReference type="NCBI Taxonomy" id="315456"/>
    <lineage>
        <taxon>Bacteria</taxon>
        <taxon>Pseudomonadati</taxon>
        <taxon>Pseudomonadota</taxon>
        <taxon>Alphaproteobacteria</taxon>
        <taxon>Rickettsiales</taxon>
        <taxon>Rickettsiaceae</taxon>
        <taxon>Rickettsieae</taxon>
        <taxon>Rickettsia</taxon>
        <taxon>spotted fever group</taxon>
    </lineage>
</organism>
<name>Q4UNJ1_RICFE</name>
<accession>Q4UNJ1</accession>
<dbReference type="EMBL" id="CP000053">
    <property type="protein sequence ID" value="AAY60865.1"/>
    <property type="molecule type" value="Genomic_DNA"/>
</dbReference>
<dbReference type="STRING" id="315456.RF_0014"/>
<keyword evidence="2" id="KW-1185">Reference proteome</keyword>
<evidence type="ECO:0000313" key="1">
    <source>
        <dbReference type="EMBL" id="AAY60865.1"/>
    </source>
</evidence>
<sequence length="41" mass="4426">MSRNKNAFLIGSNFNSGNIGIIKSIPAFSLLLPCTNMKEPS</sequence>
<evidence type="ECO:0000313" key="2">
    <source>
        <dbReference type="Proteomes" id="UP000008548"/>
    </source>
</evidence>
<dbReference type="HOGENOM" id="CLU_3275909_0_0_5"/>
<reference evidence="1 2" key="1">
    <citation type="journal article" date="2005" name="PLoS Biol.">
        <title>The genome sequence of Rickettsia felis identifies the first putative conjugative plasmid in an obligate intracellular parasite.</title>
        <authorList>
            <person name="Ogata H."/>
            <person name="Renesto P."/>
            <person name="Audic S."/>
            <person name="Robert C."/>
            <person name="Blanc G."/>
            <person name="Fournier P.E."/>
            <person name="Parinello H."/>
            <person name="Claverie J.M."/>
            <person name="Raoult D."/>
        </authorList>
    </citation>
    <scope>NUCLEOTIDE SEQUENCE [LARGE SCALE GENOMIC DNA]</scope>
    <source>
        <strain evidence="2">ATCC VR-1525 / URRWXCal2</strain>
    </source>
</reference>